<evidence type="ECO:0000313" key="1">
    <source>
        <dbReference type="EMBL" id="SUX46279.1"/>
    </source>
</evidence>
<dbReference type="NCBIfam" id="TIGR01200">
    <property type="entry name" value="GLPGLI"/>
    <property type="match status" value="1"/>
</dbReference>
<reference evidence="1 2" key="1">
    <citation type="submission" date="2018-06" db="EMBL/GenBank/DDBJ databases">
        <authorList>
            <consortium name="Pathogen Informatics"/>
            <person name="Doyle S."/>
        </authorList>
    </citation>
    <scope>NUCLEOTIDE SEQUENCE [LARGE SCALE GENOMIC DNA]</scope>
    <source>
        <strain evidence="1 2">NCTC13532</strain>
    </source>
</reference>
<dbReference type="RefSeq" id="WP_115620062.1">
    <property type="nucleotide sequence ID" value="NZ_UFVR01000004.1"/>
</dbReference>
<protein>
    <submittedName>
        <fullName evidence="1">GLPGLI family protein</fullName>
    </submittedName>
</protein>
<accession>A0A381FIA3</accession>
<sequence>MKNIALFLLILFSDVLFGQNKLFVYEYKFITDSNTNQVEKQIMVLNIHENKSEFYNLDNYQSDSTLLADSKKGVFSMPPDKEMIRERINKSQNSKTVEYITILSNTKYFVKQNVDLKWHLSPETDHILGYEVQKATVEFGGRNWVAWFSKDIQIHDGPYKFFGLPGLILKIEDTTKSHIFEIKGVKNSTANFQYPELGNYQKVNITYPQFVKAYKNYRKNPMADSVGLFPDQTYSNGKFVRGEEIFKEYEKAALKRIAKDNNIIEIDWLK</sequence>
<evidence type="ECO:0000313" key="2">
    <source>
        <dbReference type="Proteomes" id="UP000254282"/>
    </source>
</evidence>
<dbReference type="Proteomes" id="UP000254282">
    <property type="component" value="Unassembled WGS sequence"/>
</dbReference>
<proteinExistence type="predicted"/>
<dbReference type="InterPro" id="IPR005901">
    <property type="entry name" value="GLPGLI"/>
</dbReference>
<name>A0A381FIA3_9FLAO</name>
<dbReference type="EMBL" id="UFVR01000004">
    <property type="protein sequence ID" value="SUX46279.1"/>
    <property type="molecule type" value="Genomic_DNA"/>
</dbReference>
<gene>
    <name evidence="1" type="ORF">NCTC13532_01811</name>
</gene>
<dbReference type="AlphaFoldDB" id="A0A381FIA3"/>
<dbReference type="Pfam" id="PF09697">
    <property type="entry name" value="Porph_ging"/>
    <property type="match status" value="1"/>
</dbReference>
<organism evidence="1 2">
    <name type="scientific">Chryseobacterium indoltheticum</name>
    <dbReference type="NCBI Taxonomy" id="254"/>
    <lineage>
        <taxon>Bacteria</taxon>
        <taxon>Pseudomonadati</taxon>
        <taxon>Bacteroidota</taxon>
        <taxon>Flavobacteriia</taxon>
        <taxon>Flavobacteriales</taxon>
        <taxon>Weeksellaceae</taxon>
        <taxon>Chryseobacterium group</taxon>
        <taxon>Chryseobacterium</taxon>
    </lineage>
</organism>